<evidence type="ECO:0000256" key="1">
    <source>
        <dbReference type="SAM" id="Coils"/>
    </source>
</evidence>
<gene>
    <name evidence="3" type="ORF">DAPK24_051450</name>
</gene>
<dbReference type="AlphaFoldDB" id="A0AAV5RC64"/>
<dbReference type="EMBL" id="BTGB01000009">
    <property type="protein sequence ID" value="GMM48547.1"/>
    <property type="molecule type" value="Genomic_DNA"/>
</dbReference>
<comment type="caution">
    <text evidence="3">The sequence shown here is derived from an EMBL/GenBank/DDBJ whole genome shotgun (WGS) entry which is preliminary data.</text>
</comment>
<feature type="region of interest" description="Disordered" evidence="2">
    <location>
        <begin position="64"/>
        <end position="87"/>
    </location>
</feature>
<feature type="region of interest" description="Disordered" evidence="2">
    <location>
        <begin position="561"/>
        <end position="580"/>
    </location>
</feature>
<feature type="compositionally biased region" description="Polar residues" evidence="2">
    <location>
        <begin position="99"/>
        <end position="109"/>
    </location>
</feature>
<dbReference type="Proteomes" id="UP001378960">
    <property type="component" value="Unassembled WGS sequence"/>
</dbReference>
<feature type="coiled-coil region" evidence="1">
    <location>
        <begin position="296"/>
        <end position="391"/>
    </location>
</feature>
<reference evidence="3 4" key="1">
    <citation type="journal article" date="2023" name="Elife">
        <title>Identification of key yeast species and microbe-microbe interactions impacting larval growth of Drosophila in the wild.</title>
        <authorList>
            <person name="Mure A."/>
            <person name="Sugiura Y."/>
            <person name="Maeda R."/>
            <person name="Honda K."/>
            <person name="Sakurai N."/>
            <person name="Takahashi Y."/>
            <person name="Watada M."/>
            <person name="Katoh T."/>
            <person name="Gotoh A."/>
            <person name="Gotoh Y."/>
            <person name="Taniguchi I."/>
            <person name="Nakamura K."/>
            <person name="Hayashi T."/>
            <person name="Katayama T."/>
            <person name="Uemura T."/>
            <person name="Hattori Y."/>
        </authorList>
    </citation>
    <scope>NUCLEOTIDE SEQUENCE [LARGE SCALE GENOMIC DNA]</scope>
    <source>
        <strain evidence="3 4">PK-24</strain>
    </source>
</reference>
<feature type="coiled-coil region" evidence="1">
    <location>
        <begin position="486"/>
        <end position="513"/>
    </location>
</feature>
<proteinExistence type="predicted"/>
<accession>A0AAV5RC64</accession>
<feature type="region of interest" description="Disordered" evidence="2">
    <location>
        <begin position="126"/>
        <end position="153"/>
    </location>
</feature>
<organism evidence="3 4">
    <name type="scientific">Pichia kluyveri</name>
    <name type="common">Yeast</name>
    <dbReference type="NCBI Taxonomy" id="36015"/>
    <lineage>
        <taxon>Eukaryota</taxon>
        <taxon>Fungi</taxon>
        <taxon>Dikarya</taxon>
        <taxon>Ascomycota</taxon>
        <taxon>Saccharomycotina</taxon>
        <taxon>Pichiomycetes</taxon>
        <taxon>Pichiales</taxon>
        <taxon>Pichiaceae</taxon>
        <taxon>Pichia</taxon>
    </lineage>
</organism>
<evidence type="ECO:0000313" key="3">
    <source>
        <dbReference type="EMBL" id="GMM48547.1"/>
    </source>
</evidence>
<evidence type="ECO:0000256" key="2">
    <source>
        <dbReference type="SAM" id="MobiDB-lite"/>
    </source>
</evidence>
<keyword evidence="1" id="KW-0175">Coiled coil</keyword>
<protein>
    <submittedName>
        <fullName evidence="3">Uncharacterized protein</fullName>
    </submittedName>
</protein>
<keyword evidence="4" id="KW-1185">Reference proteome</keyword>
<name>A0AAV5RC64_PICKL</name>
<feature type="compositionally biased region" description="Low complexity" evidence="2">
    <location>
        <begin position="72"/>
        <end position="87"/>
    </location>
</feature>
<sequence length="672" mass="76942">MNTGIYGDTSSAITRAGLRQADLSTRLEMSNKKKMRNKTQSVLYNSAMARSKGSLLDDTSVYSGNTGNGDIQNHNPNHNPNYNHNYNQNTQNLYTHQNFSQGYDNHGNINPNNYHMNYNNMQYQNNQQYPNYNQHSQYPQQQQPHQQHPQQQQYQNNPIIMKKQRDQSNNSSNKDSNYRESYMYLNQFNNNNLQTLAPNALQRISGSPNLNRRISGGNGSIIGSPIITTQAKNEEQARKISFNALMGVKNGNTNDNTDDNSMIDAINYMNKYDLNNNDDWESIDEENDIDYNNVENDETNNIIKRLQIENRGLKKRLKDIELGHDSNSIVADDEKYSRLEDEYNRLAESYLFLDNETKDLTVQNDSYFKDITKLRKELNELKENNNGSSDEIVLFTKGLIDNLPNYISKSDDFIKIIGDKIPKELDDLCTNTLMKIETSKNNQSINTPATIKGSTLNTPVMGSAFTTPKLNSPNPNIGYLNDEEISKFLKDEVKQLNFTIKSLEDQMNKMRINYSTRIQEERQTIIVSTLQRKLHNEFINENPKNKNIGLKNFSIINIIPPSNEDNTDNENENTHNSKLPVLDFNKEDTFISNLDSLTDSPTNLSLRDDSSNIKLSSLSPITPVSEAPESPKKRLTIYSTHTSESNDDFYSIASNNRISDDSLEIEFETFTT</sequence>
<feature type="region of interest" description="Disordered" evidence="2">
    <location>
        <begin position="99"/>
        <end position="118"/>
    </location>
</feature>
<evidence type="ECO:0000313" key="4">
    <source>
        <dbReference type="Proteomes" id="UP001378960"/>
    </source>
</evidence>